<keyword evidence="1" id="KW-0812">Transmembrane</keyword>
<comment type="caution">
    <text evidence="2">The sequence shown here is derived from an EMBL/GenBank/DDBJ whole genome shotgun (WGS) entry which is preliminary data.</text>
</comment>
<organism evidence="2 3">
    <name type="scientific">Gigaspora rosea</name>
    <dbReference type="NCBI Taxonomy" id="44941"/>
    <lineage>
        <taxon>Eukaryota</taxon>
        <taxon>Fungi</taxon>
        <taxon>Fungi incertae sedis</taxon>
        <taxon>Mucoromycota</taxon>
        <taxon>Glomeromycotina</taxon>
        <taxon>Glomeromycetes</taxon>
        <taxon>Diversisporales</taxon>
        <taxon>Gigasporaceae</taxon>
        <taxon>Gigaspora</taxon>
    </lineage>
</organism>
<keyword evidence="1" id="KW-1133">Transmembrane helix</keyword>
<accession>A0A397VFV9</accession>
<name>A0A397VFV9_9GLOM</name>
<sequence>MINDLNVFNDQMTAYNDKDEQLYQQLQLMFAMFIILMIGAELLHFISEIYSNKAKRIEKGVEDVKSFYDQNIKNKKKNKLKNG</sequence>
<dbReference type="AlphaFoldDB" id="A0A397VFV9"/>
<gene>
    <name evidence="2" type="ORF">C2G38_2244911</name>
</gene>
<protein>
    <submittedName>
        <fullName evidence="2">Uncharacterized protein</fullName>
    </submittedName>
</protein>
<evidence type="ECO:0000313" key="3">
    <source>
        <dbReference type="Proteomes" id="UP000266673"/>
    </source>
</evidence>
<keyword evidence="3" id="KW-1185">Reference proteome</keyword>
<keyword evidence="1" id="KW-0472">Membrane</keyword>
<evidence type="ECO:0000313" key="2">
    <source>
        <dbReference type="EMBL" id="RIB19859.1"/>
    </source>
</evidence>
<evidence type="ECO:0000256" key="1">
    <source>
        <dbReference type="SAM" id="Phobius"/>
    </source>
</evidence>
<feature type="transmembrane region" description="Helical" evidence="1">
    <location>
        <begin position="26"/>
        <end position="46"/>
    </location>
</feature>
<dbReference type="EMBL" id="QKWP01000449">
    <property type="protein sequence ID" value="RIB19859.1"/>
    <property type="molecule type" value="Genomic_DNA"/>
</dbReference>
<proteinExistence type="predicted"/>
<dbReference type="Proteomes" id="UP000266673">
    <property type="component" value="Unassembled WGS sequence"/>
</dbReference>
<reference evidence="2 3" key="1">
    <citation type="submission" date="2018-06" db="EMBL/GenBank/DDBJ databases">
        <title>Comparative genomics reveals the genomic features of Rhizophagus irregularis, R. cerebriforme, R. diaphanum and Gigaspora rosea, and their symbiotic lifestyle signature.</title>
        <authorList>
            <person name="Morin E."/>
            <person name="San Clemente H."/>
            <person name="Chen E.C.H."/>
            <person name="De La Providencia I."/>
            <person name="Hainaut M."/>
            <person name="Kuo A."/>
            <person name="Kohler A."/>
            <person name="Murat C."/>
            <person name="Tang N."/>
            <person name="Roy S."/>
            <person name="Loubradou J."/>
            <person name="Henrissat B."/>
            <person name="Grigoriev I.V."/>
            <person name="Corradi N."/>
            <person name="Roux C."/>
            <person name="Martin F.M."/>
        </authorList>
    </citation>
    <scope>NUCLEOTIDE SEQUENCE [LARGE SCALE GENOMIC DNA]</scope>
    <source>
        <strain evidence="2 3">DAOM 194757</strain>
    </source>
</reference>